<dbReference type="InterPro" id="IPR051584">
    <property type="entry name" value="GPCR-associated_LMBR1"/>
</dbReference>
<feature type="transmembrane region" description="Helical" evidence="8">
    <location>
        <begin position="500"/>
        <end position="521"/>
    </location>
</feature>
<feature type="compositionally biased region" description="Low complexity" evidence="7">
    <location>
        <begin position="613"/>
        <end position="630"/>
    </location>
</feature>
<feature type="compositionally biased region" description="Gly residues" evidence="7">
    <location>
        <begin position="721"/>
        <end position="735"/>
    </location>
</feature>
<dbReference type="HOGENOM" id="CLU_016542_1_0_1"/>
<evidence type="ECO:0000256" key="7">
    <source>
        <dbReference type="SAM" id="MobiDB-lite"/>
    </source>
</evidence>
<dbReference type="PANTHER" id="PTHR21355:SF0">
    <property type="entry name" value="G-PROTEIN COUPLED RECEPTOR-ASSOCIATED PROTEIN LMBRD2"/>
    <property type="match status" value="1"/>
</dbReference>
<name>Q2HA47_CHAGB</name>
<evidence type="ECO:0000256" key="3">
    <source>
        <dbReference type="ARBA" id="ARBA00022692"/>
    </source>
</evidence>
<proteinExistence type="inferred from homology"/>
<feature type="region of interest" description="Disordered" evidence="7">
    <location>
        <begin position="576"/>
        <end position="670"/>
    </location>
</feature>
<dbReference type="Proteomes" id="UP000001056">
    <property type="component" value="Unassembled WGS sequence"/>
</dbReference>
<protein>
    <submittedName>
        <fullName evidence="9">Uncharacterized protein</fullName>
    </submittedName>
</protein>
<feature type="transmembrane region" description="Helical" evidence="8">
    <location>
        <begin position="135"/>
        <end position="155"/>
    </location>
</feature>
<dbReference type="OrthoDB" id="203099at2759"/>
<feature type="transmembrane region" description="Helical" evidence="8">
    <location>
        <begin position="744"/>
        <end position="762"/>
    </location>
</feature>
<feature type="region of interest" description="Disordered" evidence="7">
    <location>
        <begin position="705"/>
        <end position="735"/>
    </location>
</feature>
<dbReference type="STRING" id="306901.Q2HA47"/>
<evidence type="ECO:0000256" key="2">
    <source>
        <dbReference type="ARBA" id="ARBA00010487"/>
    </source>
</evidence>
<evidence type="ECO:0000256" key="4">
    <source>
        <dbReference type="ARBA" id="ARBA00022989"/>
    </source>
</evidence>
<dbReference type="OMA" id="QLERICY"/>
<dbReference type="VEuPathDB" id="FungiDB:CHGG_02907"/>
<comment type="subcellular location">
    <subcellularLocation>
        <location evidence="1">Membrane</location>
        <topology evidence="1">Multi-pass membrane protein</topology>
    </subcellularLocation>
</comment>
<dbReference type="GeneID" id="4389035"/>
<keyword evidence="3 8" id="KW-0812">Transmembrane</keyword>
<keyword evidence="10" id="KW-1185">Reference proteome</keyword>
<reference evidence="10" key="1">
    <citation type="journal article" date="2015" name="Genome Announc.">
        <title>Draft genome sequence of the cellulolytic fungus Chaetomium globosum.</title>
        <authorList>
            <person name="Cuomo C.A."/>
            <person name="Untereiner W.A."/>
            <person name="Ma L.-J."/>
            <person name="Grabherr M."/>
            <person name="Birren B.W."/>
        </authorList>
    </citation>
    <scope>NUCLEOTIDE SEQUENCE [LARGE SCALE GENOMIC DNA]</scope>
    <source>
        <strain evidence="10">ATCC 6205 / CBS 148.51 / DSM 1962 / NBRC 6347 / NRRL 1970</strain>
    </source>
</reference>
<keyword evidence="5 8" id="KW-0472">Membrane</keyword>
<feature type="transmembrane region" description="Helical" evidence="8">
    <location>
        <begin position="411"/>
        <end position="432"/>
    </location>
</feature>
<evidence type="ECO:0000256" key="8">
    <source>
        <dbReference type="SAM" id="Phobius"/>
    </source>
</evidence>
<comment type="similarity">
    <text evidence="2">Belongs to the LIMR family.</text>
</comment>
<organism evidence="9 10">
    <name type="scientific">Chaetomium globosum (strain ATCC 6205 / CBS 148.51 / DSM 1962 / NBRC 6347 / NRRL 1970)</name>
    <name type="common">Soil fungus</name>
    <dbReference type="NCBI Taxonomy" id="306901"/>
    <lineage>
        <taxon>Eukaryota</taxon>
        <taxon>Fungi</taxon>
        <taxon>Dikarya</taxon>
        <taxon>Ascomycota</taxon>
        <taxon>Pezizomycotina</taxon>
        <taxon>Sordariomycetes</taxon>
        <taxon>Sordariomycetidae</taxon>
        <taxon>Sordariales</taxon>
        <taxon>Chaetomiaceae</taxon>
        <taxon>Chaetomium</taxon>
    </lineage>
</organism>
<feature type="transmembrane region" description="Helical" evidence="8">
    <location>
        <begin position="94"/>
        <end position="114"/>
    </location>
</feature>
<feature type="transmembrane region" description="Helical" evidence="8">
    <location>
        <begin position="167"/>
        <end position="186"/>
    </location>
</feature>
<dbReference type="RefSeq" id="XP_001229423.1">
    <property type="nucleotide sequence ID" value="XM_001229422.1"/>
</dbReference>
<feature type="transmembrane region" description="Helical" evidence="8">
    <location>
        <begin position="453"/>
        <end position="480"/>
    </location>
</feature>
<accession>Q2HA47</accession>
<feature type="transmembrane region" description="Helical" evidence="8">
    <location>
        <begin position="359"/>
        <end position="381"/>
    </location>
</feature>
<feature type="compositionally biased region" description="Low complexity" evidence="7">
    <location>
        <begin position="583"/>
        <end position="599"/>
    </location>
</feature>
<evidence type="ECO:0000256" key="1">
    <source>
        <dbReference type="ARBA" id="ARBA00004141"/>
    </source>
</evidence>
<keyword evidence="4 8" id="KW-1133">Transmembrane helix</keyword>
<dbReference type="Pfam" id="PF04791">
    <property type="entry name" value="LMBR1"/>
    <property type="match status" value="1"/>
</dbReference>
<feature type="transmembrane region" description="Helical" evidence="8">
    <location>
        <begin position="43"/>
        <end position="65"/>
    </location>
</feature>
<dbReference type="PANTHER" id="PTHR21355">
    <property type="entry name" value="G-PROTEIN COUPLED RECEPTOR-ASSOCIATED PROTEIN LMBRD2"/>
    <property type="match status" value="1"/>
</dbReference>
<dbReference type="InParanoid" id="Q2HA47"/>
<gene>
    <name evidence="9" type="ORF">CHGG_02907</name>
</gene>
<feature type="coiled-coil region" evidence="6">
    <location>
        <begin position="209"/>
        <end position="236"/>
    </location>
</feature>
<dbReference type="EMBL" id="CH408030">
    <property type="protein sequence ID" value="EAQ90972.1"/>
    <property type="molecule type" value="Genomic_DNA"/>
</dbReference>
<evidence type="ECO:0000313" key="10">
    <source>
        <dbReference type="Proteomes" id="UP000001056"/>
    </source>
</evidence>
<evidence type="ECO:0000256" key="5">
    <source>
        <dbReference type="ARBA" id="ARBA00023136"/>
    </source>
</evidence>
<sequence length="767" mass="84208">MIEIATSPSPVPSLVFALIALLCISVVALLILRYYLPLRTTPAYLLVPVFFALWLPASMVLLVPIDLASSAMVDDIDARGIWLNSRTLRVSWRVTYWLTFALTWFILPILGEYSDSGYREPKGKILDSLRANAQYYAMVFGSGAVGLIYVLISYGGFSESLKSTVMALAYCWGLILAIYLMGHGLVSIPRRLFRNANVSGRLRRIQIQAPRVYERMDDAEMDLEDLELQVAELGRRKGGSASFFQDWIEELIDMTNLPESQPGRVAAVRGSGNQSPLPNVITKKYLAELTRRLVRARHARSRYVSEWNRLLQDAVKTQAILDSAASKKLDFGKASPSAGFWDRHTIFTPYTRFFFHYHFVPYFQTVLAAVLSLASVCIVWSELVKGLFPQLSVIRYSVIHHQVASKGQVGFAGQAVAAIWMLYMCAAALISITEVKVWRGRALVRRNTAQESAFWYASQVARLSVPLTYNFMTFLGSIYRDTVFYDFLGQLINLTPLGTWFDYLFPAFILLPVCATLFGLYGRVKRVVGFGVDVLDDEDEDDDGNATGRGAAWSNRSWREGRDLIERELNGTSAAIRARRSDALTGTGTASAGTRGRPAPILSIPRAGRRDGTSPTAPGGGPTTPFGTSPNAGGYTDTGPSYGRPQANTSARRVGRAPTVRGGTAAAAAAAEDEDENFFEAFGHRVKNTIDTLDTPRWLQDFGQGIKKPKWMGGDDDEGGAGRGGRGGGWFGGGGNGGGREDKIVGCVIFGALGFGFGLWLWCFSFG</sequence>
<keyword evidence="6" id="KW-0175">Coiled coil</keyword>
<dbReference type="AlphaFoldDB" id="Q2HA47"/>
<evidence type="ECO:0000313" key="9">
    <source>
        <dbReference type="EMBL" id="EAQ90972.1"/>
    </source>
</evidence>
<dbReference type="eggNOG" id="KOG2296">
    <property type="taxonomic scope" value="Eukaryota"/>
</dbReference>
<dbReference type="InterPro" id="IPR006876">
    <property type="entry name" value="LMBR1-like_membr_prot"/>
</dbReference>
<evidence type="ECO:0000256" key="6">
    <source>
        <dbReference type="SAM" id="Coils"/>
    </source>
</evidence>
<feature type="transmembrane region" description="Helical" evidence="8">
    <location>
        <begin position="14"/>
        <end position="36"/>
    </location>
</feature>
<dbReference type="GO" id="GO:0016020">
    <property type="term" value="C:membrane"/>
    <property type="evidence" value="ECO:0007669"/>
    <property type="project" value="UniProtKB-SubCell"/>
</dbReference>